<dbReference type="Pfam" id="PF02720">
    <property type="entry name" value="DUF222"/>
    <property type="match status" value="1"/>
</dbReference>
<dbReference type="SMART" id="SM00507">
    <property type="entry name" value="HNHc"/>
    <property type="match status" value="1"/>
</dbReference>
<dbReference type="InterPro" id="IPR003615">
    <property type="entry name" value="HNH_nuc"/>
</dbReference>
<evidence type="ECO:0000256" key="2">
    <source>
        <dbReference type="SAM" id="MobiDB-lite"/>
    </source>
</evidence>
<dbReference type="GO" id="GO:0008270">
    <property type="term" value="F:zinc ion binding"/>
    <property type="evidence" value="ECO:0007669"/>
    <property type="project" value="InterPro"/>
</dbReference>
<keyword evidence="4" id="KW-0255">Endonuclease</keyword>
<dbReference type="AlphaFoldDB" id="A0A078MIR2"/>
<dbReference type="Gene3D" id="1.10.30.50">
    <property type="match status" value="1"/>
</dbReference>
<evidence type="ECO:0000256" key="1">
    <source>
        <dbReference type="ARBA" id="ARBA00023450"/>
    </source>
</evidence>
<feature type="region of interest" description="Disordered" evidence="2">
    <location>
        <begin position="1"/>
        <end position="61"/>
    </location>
</feature>
<dbReference type="GO" id="GO:0004519">
    <property type="term" value="F:endonuclease activity"/>
    <property type="evidence" value="ECO:0007669"/>
    <property type="project" value="UniProtKB-KW"/>
</dbReference>
<dbReference type="Pfam" id="PF01844">
    <property type="entry name" value="HNH"/>
    <property type="match status" value="1"/>
</dbReference>
<reference evidence="4" key="1">
    <citation type="submission" date="2014-07" db="EMBL/GenBank/DDBJ databases">
        <authorList>
            <person name="Urmite Genomes Urmite Genomes"/>
        </authorList>
    </citation>
    <scope>NUCLEOTIDE SEQUENCE</scope>
    <source>
        <strain evidence="4">11W110_air</strain>
    </source>
</reference>
<feature type="compositionally biased region" description="Low complexity" evidence="2">
    <location>
        <begin position="330"/>
        <end position="340"/>
    </location>
</feature>
<gene>
    <name evidence="4" type="ORF">BN1051_00575</name>
</gene>
<name>A0A078MIR2_9MICC</name>
<proteinExistence type="inferred from homology"/>
<keyword evidence="4" id="KW-0540">Nuclease</keyword>
<dbReference type="CDD" id="cd00085">
    <property type="entry name" value="HNHc"/>
    <property type="match status" value="1"/>
</dbReference>
<comment type="similarity">
    <text evidence="1">Belongs to the Rv1128c/1148c/1588c/1702c/1945/3466 family.</text>
</comment>
<evidence type="ECO:0000313" key="4">
    <source>
        <dbReference type="EMBL" id="CEA07263.1"/>
    </source>
</evidence>
<feature type="region of interest" description="Disordered" evidence="2">
    <location>
        <begin position="309"/>
        <end position="341"/>
    </location>
</feature>
<feature type="domain" description="HNH nuclease" evidence="3">
    <location>
        <begin position="411"/>
        <end position="463"/>
    </location>
</feature>
<keyword evidence="4" id="KW-0378">Hydrolase</keyword>
<dbReference type="GO" id="GO:0003676">
    <property type="term" value="F:nucleic acid binding"/>
    <property type="evidence" value="ECO:0007669"/>
    <property type="project" value="InterPro"/>
</dbReference>
<protein>
    <submittedName>
        <fullName evidence="4">HNH endonuclease</fullName>
    </submittedName>
</protein>
<dbReference type="PATRIC" id="fig|1461584.3.peg.565"/>
<accession>A0A078MIR2</accession>
<sequence length="510" mass="54553">MTATVNGGSGPDGPGERGPMKAGGTAHSVAPDAVQEALEAAAASPPSAVSGEDPEWWPAGGEGAARRFASGHPMLTGSLVLEDVMALPQGQLVEALELLERVLSWARAQQARGIHRLQQLVEDELSFFDRTDPQLAFRAAASEVGALLCLPPLTAQRLMAESQTLAADCPETLARLEDGRLTYGQAQAVARVVAGLGGEDRERVEQMMLGKAKDLTAAQLERIGRRHRDALLTEAQLARQHRQARAERSVWLRPEPEGMVQLSAFLPAAQGQGIYGMLTTAARGEQAAGDPRTLNQLRADIFTALLTGDPQCSPPVEGAGRSDGQEHPGARPGPTAARPTGETRCEVMVLLTAETLLGLSGQPAELNGYGSISPETARALVESASHLTALLTDSLHGEVLAVGARRRVPDSVKRWLQARDGTCRFPGCSAGTVAAEIDHTVPYTQGGSTDHRNLACLCRKHHRLKTLGFWRARQPEPGYLIWTSPTGRTYLTEPQLILQRGREEPEPAPF</sequence>
<dbReference type="InterPro" id="IPR003870">
    <property type="entry name" value="DUF222"/>
</dbReference>
<dbReference type="InterPro" id="IPR002711">
    <property type="entry name" value="HNH"/>
</dbReference>
<evidence type="ECO:0000259" key="3">
    <source>
        <dbReference type="SMART" id="SM00507"/>
    </source>
</evidence>
<dbReference type="EMBL" id="LN483070">
    <property type="protein sequence ID" value="CEA07263.1"/>
    <property type="molecule type" value="Genomic_DNA"/>
</dbReference>
<organism evidence="4">
    <name type="scientific">Arthrobacter saudimassiliensis</name>
    <dbReference type="NCBI Taxonomy" id="1461584"/>
    <lineage>
        <taxon>Bacteria</taxon>
        <taxon>Bacillati</taxon>
        <taxon>Actinomycetota</taxon>
        <taxon>Actinomycetes</taxon>
        <taxon>Micrococcales</taxon>
        <taxon>Micrococcaceae</taxon>
        <taxon>Arthrobacter</taxon>
    </lineage>
</organism>
<feature type="compositionally biased region" description="Low complexity" evidence="2">
    <location>
        <begin position="30"/>
        <end position="51"/>
    </location>
</feature>